<dbReference type="InterPro" id="IPR002347">
    <property type="entry name" value="SDR_fam"/>
</dbReference>
<dbReference type="PANTHER" id="PTHR24321">
    <property type="entry name" value="DEHYDROGENASES, SHORT CHAIN"/>
    <property type="match status" value="1"/>
</dbReference>
<dbReference type="CDD" id="cd05233">
    <property type="entry name" value="SDR_c"/>
    <property type="match status" value="1"/>
</dbReference>
<evidence type="ECO:0000256" key="1">
    <source>
        <dbReference type="ARBA" id="ARBA00006484"/>
    </source>
</evidence>
<dbReference type="InterPro" id="IPR036291">
    <property type="entry name" value="NAD(P)-bd_dom_sf"/>
</dbReference>
<comment type="similarity">
    <text evidence="1">Belongs to the short-chain dehydrogenases/reductases (SDR) family.</text>
</comment>
<dbReference type="EMBL" id="CP141615">
    <property type="protein sequence ID" value="WRP16566.1"/>
    <property type="molecule type" value="Genomic_DNA"/>
</dbReference>
<dbReference type="Proteomes" id="UP001332192">
    <property type="component" value="Chromosome"/>
</dbReference>
<gene>
    <name evidence="3" type="ORF">U7230_10740</name>
</gene>
<dbReference type="GO" id="GO:0047936">
    <property type="term" value="F:glucose 1-dehydrogenase [NAD(P)+] activity"/>
    <property type="evidence" value="ECO:0007669"/>
    <property type="project" value="UniProtKB-EC"/>
</dbReference>
<dbReference type="NCBIfam" id="NF005559">
    <property type="entry name" value="PRK07231.1"/>
    <property type="match status" value="1"/>
</dbReference>
<dbReference type="PANTHER" id="PTHR24321:SF8">
    <property type="entry name" value="ESTRADIOL 17-BETA-DEHYDROGENASE 8-RELATED"/>
    <property type="match status" value="1"/>
</dbReference>
<keyword evidence="2 3" id="KW-0560">Oxidoreductase</keyword>
<sequence length="255" mass="26204">MRLQGKVAIVTGAAMGIGKAIAARLLMEGASVAMVDYDERAGQATASELAAKGSGTGPEPPLFVHADVSKSEDVQRAVGKALDRWGRIDVLVNNAGVLAMGPLHEADEATWERVLGINARGVFLFSKYVLPVMLRQGGGSIVNVASVAGLVGWAGLPIYCASKGAVVQLTKAMAIDYASQRIRVNAVAPGAILTPMVRQATGGQDAAQQAMAEAHPLGRIGNPEEVAAAVAFLASDDASFVTGAILPVDGGYTAR</sequence>
<dbReference type="EC" id="1.1.1.47" evidence="3"/>
<dbReference type="InterPro" id="IPR020904">
    <property type="entry name" value="Sc_DH/Rdtase_CS"/>
</dbReference>
<dbReference type="PRINTS" id="PR00081">
    <property type="entry name" value="GDHRDH"/>
</dbReference>
<evidence type="ECO:0000313" key="4">
    <source>
        <dbReference type="Proteomes" id="UP001332192"/>
    </source>
</evidence>
<dbReference type="PRINTS" id="PR00080">
    <property type="entry name" value="SDRFAMILY"/>
</dbReference>
<organism evidence="3 4">
    <name type="scientific">Carboxydichorda subterranea</name>
    <dbReference type="NCBI Taxonomy" id="3109565"/>
    <lineage>
        <taxon>Bacteria</taxon>
        <taxon>Bacillati</taxon>
        <taxon>Bacillota</taxon>
        <taxon>Limnochordia</taxon>
        <taxon>Limnochordales</taxon>
        <taxon>Geochordaceae</taxon>
        <taxon>Carboxydichorda</taxon>
    </lineage>
</organism>
<evidence type="ECO:0000256" key="2">
    <source>
        <dbReference type="ARBA" id="ARBA00023002"/>
    </source>
</evidence>
<dbReference type="SUPFAM" id="SSF51735">
    <property type="entry name" value="NAD(P)-binding Rossmann-fold domains"/>
    <property type="match status" value="1"/>
</dbReference>
<evidence type="ECO:0000313" key="3">
    <source>
        <dbReference type="EMBL" id="WRP16566.1"/>
    </source>
</evidence>
<dbReference type="RefSeq" id="WP_324715839.1">
    <property type="nucleotide sequence ID" value="NZ_CP141615.1"/>
</dbReference>
<dbReference type="Gene3D" id="3.40.50.720">
    <property type="entry name" value="NAD(P)-binding Rossmann-like Domain"/>
    <property type="match status" value="1"/>
</dbReference>
<dbReference type="PROSITE" id="PS00061">
    <property type="entry name" value="ADH_SHORT"/>
    <property type="match status" value="1"/>
</dbReference>
<reference evidence="3 4" key="1">
    <citation type="journal article" date="2024" name="Front. Microbiol.">
        <title>Novel thermophilic genera Geochorda gen. nov. and Carboxydochorda gen. nov. from the deep terrestrial subsurface reveal the ecophysiological diversity in the class Limnochordia.</title>
        <authorList>
            <person name="Karnachuk O.V."/>
            <person name="Lukina A.P."/>
            <person name="Avakyan M.R."/>
            <person name="Kadnikov V.V."/>
            <person name="Begmatov S."/>
            <person name="Beletsky A.V."/>
            <person name="Vlasova K.G."/>
            <person name="Novikov A.A."/>
            <person name="Shcherbakova V.A."/>
            <person name="Mardanov A.V."/>
            <person name="Ravin N.V."/>
        </authorList>
    </citation>
    <scope>NUCLEOTIDE SEQUENCE [LARGE SCALE GENOMIC DNA]</scope>
    <source>
        <strain evidence="3 4">L945</strain>
    </source>
</reference>
<keyword evidence="4" id="KW-1185">Reference proteome</keyword>
<protein>
    <submittedName>
        <fullName evidence="3">Glucose 1-dehydrogenase</fullName>
        <ecNumber evidence="3">1.1.1.47</ecNumber>
    </submittedName>
</protein>
<proteinExistence type="inferred from homology"/>
<name>A0ABZ1BV67_9FIRM</name>
<accession>A0ABZ1BV67</accession>
<dbReference type="Pfam" id="PF13561">
    <property type="entry name" value="adh_short_C2"/>
    <property type="match status" value="1"/>
</dbReference>